<dbReference type="VEuPathDB" id="TrichDB:TRFO_01139"/>
<protein>
    <submittedName>
        <fullName evidence="2">Uncharacterized protein</fullName>
    </submittedName>
</protein>
<comment type="caution">
    <text evidence="2">The sequence shown here is derived from an EMBL/GenBank/DDBJ whole genome shotgun (WGS) entry which is preliminary data.</text>
</comment>
<dbReference type="RefSeq" id="XP_068364340.1">
    <property type="nucleotide sequence ID" value="XM_068489929.1"/>
</dbReference>
<reference evidence="2" key="1">
    <citation type="submission" date="2016-10" db="EMBL/GenBank/DDBJ databases">
        <authorList>
            <person name="Benchimol M."/>
            <person name="Almeida L.G."/>
            <person name="Vasconcelos A.T."/>
            <person name="Perreira-Neves A."/>
            <person name="Rosa I.A."/>
            <person name="Tasca T."/>
            <person name="Bogo M.R."/>
            <person name="de Souza W."/>
        </authorList>
    </citation>
    <scope>NUCLEOTIDE SEQUENCE [LARGE SCALE GENOMIC DNA]</scope>
    <source>
        <strain evidence="2">K</strain>
    </source>
</reference>
<proteinExistence type="predicted"/>
<evidence type="ECO:0000313" key="3">
    <source>
        <dbReference type="Proteomes" id="UP000179807"/>
    </source>
</evidence>
<sequence>MKDQTKAKVERNKYKLEYLETKQDNQLQDLEMVWREPRTTRKYTKRSPTLLNNQYVERHYALIGEYDQAAAVHKINSKIEKIETSEKHQSLNASFERARSNLLNDQEKTKEIVTTTQNTHMDLNKVDQQAELEKLHKRQVILENLLEEEADIDKFVAKRFKKASGTVLPMSVTLNGGTSLSPKKNGTSRDVSNMVNFVQTPIASPLPLPPLTVKKLKKPKKDDKKKKKPSVV</sequence>
<feature type="compositionally biased region" description="Basic residues" evidence="1">
    <location>
        <begin position="214"/>
        <end position="232"/>
    </location>
</feature>
<feature type="region of interest" description="Disordered" evidence="1">
    <location>
        <begin position="202"/>
        <end position="232"/>
    </location>
</feature>
<gene>
    <name evidence="2" type="ORF">TRFO_01139</name>
</gene>
<dbReference type="PANTHER" id="PTHR47026">
    <property type="entry name" value="PIGMENTOSA GTPASE REGULATOR-LIKE PROTEIN, PUTATIVE-RELATED"/>
    <property type="match status" value="1"/>
</dbReference>
<evidence type="ECO:0000256" key="1">
    <source>
        <dbReference type="SAM" id="MobiDB-lite"/>
    </source>
</evidence>
<accession>A0A1J4KN29</accession>
<name>A0A1J4KN29_9EUKA</name>
<keyword evidence="3" id="KW-1185">Reference proteome</keyword>
<dbReference type="PANTHER" id="PTHR47026:SF2">
    <property type="entry name" value="FLAGELLAR ASSOCIATED PROTEIN"/>
    <property type="match status" value="1"/>
</dbReference>
<dbReference type="AlphaFoldDB" id="A0A1J4KN29"/>
<dbReference type="Proteomes" id="UP000179807">
    <property type="component" value="Unassembled WGS sequence"/>
</dbReference>
<dbReference type="EMBL" id="MLAK01000593">
    <property type="protein sequence ID" value="OHT11204.1"/>
    <property type="molecule type" value="Genomic_DNA"/>
</dbReference>
<organism evidence="2 3">
    <name type="scientific">Tritrichomonas foetus</name>
    <dbReference type="NCBI Taxonomy" id="1144522"/>
    <lineage>
        <taxon>Eukaryota</taxon>
        <taxon>Metamonada</taxon>
        <taxon>Parabasalia</taxon>
        <taxon>Tritrichomonadida</taxon>
        <taxon>Tritrichomonadidae</taxon>
        <taxon>Tritrichomonas</taxon>
    </lineage>
</organism>
<dbReference type="GeneID" id="94824633"/>
<evidence type="ECO:0000313" key="2">
    <source>
        <dbReference type="EMBL" id="OHT11204.1"/>
    </source>
</evidence>